<dbReference type="InterPro" id="IPR007487">
    <property type="entry name" value="ABC_transpt-TYRBP-like"/>
</dbReference>
<keyword evidence="1" id="KW-0472">Membrane</keyword>
<dbReference type="AlphaFoldDB" id="A0A318J6Y8"/>
<protein>
    <submittedName>
        <fullName evidence="2">Putative ABC transport system substrate-binding protein</fullName>
    </submittedName>
</protein>
<keyword evidence="3" id="KW-1185">Reference proteome</keyword>
<feature type="transmembrane region" description="Helical" evidence="1">
    <location>
        <begin position="27"/>
        <end position="45"/>
    </location>
</feature>
<dbReference type="Pfam" id="PF04392">
    <property type="entry name" value="ABC_sub_bind"/>
    <property type="match status" value="1"/>
</dbReference>
<keyword evidence="1" id="KW-0812">Transmembrane</keyword>
<dbReference type="EMBL" id="QJKB01000020">
    <property type="protein sequence ID" value="PXX35349.1"/>
    <property type="molecule type" value="Genomic_DNA"/>
</dbReference>
<name>A0A318J6Y8_9BURK</name>
<gene>
    <name evidence="2" type="ORF">DFR42_12037</name>
</gene>
<dbReference type="PANTHER" id="PTHR35271:SF1">
    <property type="entry name" value="ABC TRANSPORTER, SUBSTRATE-BINDING LIPOPROTEIN"/>
    <property type="match status" value="1"/>
</dbReference>
<comment type="caution">
    <text evidence="2">The sequence shown here is derived from an EMBL/GenBank/DDBJ whole genome shotgun (WGS) entry which is preliminary data.</text>
</comment>
<sequence>MVGTSSSLVSRLSADGISQKTDQRREVFLHVCYFVFMLFCCLLQAHPAQAQQAYQTRSAMGIADLAMLQNQAPRVQTPAMAQDLRIGRQYGEYLVFADAAGQTRRQDASGGGSLAVLYPDMGEPYRSIFAKIIEGIENKSRLPVISIAIGQKLEAGELNAQLKRSGVRVVIALGRQGVKLANSLDREIAVVVGGVLNIPESESRSMTGVSLMPDPVLLFSRLKSLLPNVKRVIVVYDPKNNESLIKLARDAAKQQGLELVTYEARDLASAAHQYEAAFASADKRDALWLPQDATTVEEGSILPLVLRESWSRGIPFFSSSFLHAKKGALFALYPNNLELGHSLAMAAQSALSGEGRKSGVSLLREVLVAVNLRTASHIGLNIDYQSQRSFDSIFPEP</sequence>
<dbReference type="PANTHER" id="PTHR35271">
    <property type="entry name" value="ABC TRANSPORTER, SUBSTRATE-BINDING LIPOPROTEIN-RELATED"/>
    <property type="match status" value="1"/>
</dbReference>
<proteinExistence type="predicted"/>
<evidence type="ECO:0000256" key="1">
    <source>
        <dbReference type="SAM" id="Phobius"/>
    </source>
</evidence>
<evidence type="ECO:0000313" key="2">
    <source>
        <dbReference type="EMBL" id="PXX35349.1"/>
    </source>
</evidence>
<dbReference type="Gene3D" id="3.40.50.2300">
    <property type="match status" value="1"/>
</dbReference>
<organism evidence="2 3">
    <name type="scientific">Undibacterium pigrum</name>
    <dbReference type="NCBI Taxonomy" id="401470"/>
    <lineage>
        <taxon>Bacteria</taxon>
        <taxon>Pseudomonadati</taxon>
        <taxon>Pseudomonadota</taxon>
        <taxon>Betaproteobacteria</taxon>
        <taxon>Burkholderiales</taxon>
        <taxon>Oxalobacteraceae</taxon>
        <taxon>Undibacterium</taxon>
    </lineage>
</organism>
<evidence type="ECO:0000313" key="3">
    <source>
        <dbReference type="Proteomes" id="UP000247792"/>
    </source>
</evidence>
<accession>A0A318J6Y8</accession>
<reference evidence="2 3" key="1">
    <citation type="submission" date="2018-05" db="EMBL/GenBank/DDBJ databases">
        <title>Genomic Encyclopedia of Type Strains, Phase IV (KMG-IV): sequencing the most valuable type-strain genomes for metagenomic binning, comparative biology and taxonomic classification.</title>
        <authorList>
            <person name="Goeker M."/>
        </authorList>
    </citation>
    <scope>NUCLEOTIDE SEQUENCE [LARGE SCALE GENOMIC DNA]</scope>
    <source>
        <strain evidence="2 3">DSM 19792</strain>
    </source>
</reference>
<keyword evidence="1" id="KW-1133">Transmembrane helix</keyword>
<dbReference type="Proteomes" id="UP000247792">
    <property type="component" value="Unassembled WGS sequence"/>
</dbReference>